<dbReference type="Pfam" id="PF02077">
    <property type="entry name" value="SURF4"/>
    <property type="match status" value="1"/>
</dbReference>
<keyword evidence="8" id="KW-1185">Reference proteome</keyword>
<feature type="compositionally biased region" description="Basic and acidic residues" evidence="6">
    <location>
        <begin position="60"/>
        <end position="71"/>
    </location>
</feature>
<feature type="transmembrane region" description="Helical" evidence="7">
    <location>
        <begin position="203"/>
        <end position="229"/>
    </location>
</feature>
<comment type="subcellular location">
    <subcellularLocation>
        <location evidence="1">Membrane</location>
        <topology evidence="1">Multi-pass membrane protein</topology>
    </subcellularLocation>
</comment>
<dbReference type="AlphaFoldDB" id="A0A1I7UL01"/>
<evidence type="ECO:0000256" key="1">
    <source>
        <dbReference type="ARBA" id="ARBA00004141"/>
    </source>
</evidence>
<feature type="transmembrane region" description="Helical" evidence="7">
    <location>
        <begin position="400"/>
        <end position="421"/>
    </location>
</feature>
<feature type="transmembrane region" description="Helical" evidence="7">
    <location>
        <begin position="371"/>
        <end position="388"/>
    </location>
</feature>
<dbReference type="eggNOG" id="KOG3998">
    <property type="taxonomic scope" value="Eukaryota"/>
</dbReference>
<feature type="compositionally biased region" description="Basic and acidic residues" evidence="6">
    <location>
        <begin position="10"/>
        <end position="35"/>
    </location>
</feature>
<name>A0A1I7UL01_9PELO</name>
<evidence type="ECO:0000256" key="5">
    <source>
        <dbReference type="ARBA" id="ARBA00023136"/>
    </source>
</evidence>
<evidence type="ECO:0000256" key="2">
    <source>
        <dbReference type="ARBA" id="ARBA00006945"/>
    </source>
</evidence>
<feature type="region of interest" description="Disordered" evidence="6">
    <location>
        <begin position="1"/>
        <end position="118"/>
    </location>
</feature>
<reference evidence="9" key="1">
    <citation type="submission" date="2016-11" db="UniProtKB">
        <authorList>
            <consortium name="WormBaseParasite"/>
        </authorList>
    </citation>
    <scope>IDENTIFICATION</scope>
</reference>
<feature type="compositionally biased region" description="Low complexity" evidence="6">
    <location>
        <begin position="37"/>
        <end position="49"/>
    </location>
</feature>
<keyword evidence="3 7" id="KW-0812">Transmembrane</keyword>
<protein>
    <submittedName>
        <fullName evidence="9">XK-related protein</fullName>
    </submittedName>
</protein>
<dbReference type="Proteomes" id="UP000095282">
    <property type="component" value="Unplaced"/>
</dbReference>
<feature type="transmembrane region" description="Helical" evidence="7">
    <location>
        <begin position="346"/>
        <end position="364"/>
    </location>
</feature>
<evidence type="ECO:0000256" key="3">
    <source>
        <dbReference type="ARBA" id="ARBA00022692"/>
    </source>
</evidence>
<dbReference type="STRING" id="1561998.A0A1I7UL01"/>
<dbReference type="InterPro" id="IPR002995">
    <property type="entry name" value="Surf4"/>
</dbReference>
<evidence type="ECO:0000313" key="9">
    <source>
        <dbReference type="WBParaSite" id="Csp11.Scaffold630.g17003.t1"/>
    </source>
</evidence>
<feature type="compositionally biased region" description="Polar residues" evidence="6">
    <location>
        <begin position="92"/>
        <end position="109"/>
    </location>
</feature>
<comment type="similarity">
    <text evidence="2">Belongs to the SURF4 family.</text>
</comment>
<dbReference type="GO" id="GO:0016020">
    <property type="term" value="C:membrane"/>
    <property type="evidence" value="ECO:0007669"/>
    <property type="project" value="UniProtKB-SubCell"/>
</dbReference>
<feature type="transmembrane region" description="Helical" evidence="7">
    <location>
        <begin position="175"/>
        <end position="197"/>
    </location>
</feature>
<accession>A0A1I7UL01</accession>
<organism evidence="8 9">
    <name type="scientific">Caenorhabditis tropicalis</name>
    <dbReference type="NCBI Taxonomy" id="1561998"/>
    <lineage>
        <taxon>Eukaryota</taxon>
        <taxon>Metazoa</taxon>
        <taxon>Ecdysozoa</taxon>
        <taxon>Nematoda</taxon>
        <taxon>Chromadorea</taxon>
        <taxon>Rhabditida</taxon>
        <taxon>Rhabditina</taxon>
        <taxon>Rhabditomorpha</taxon>
        <taxon>Rhabditoidea</taxon>
        <taxon>Rhabditidae</taxon>
        <taxon>Peloderinae</taxon>
        <taxon>Caenorhabditis</taxon>
    </lineage>
</organism>
<proteinExistence type="inferred from homology"/>
<feature type="transmembrane region" description="Helical" evidence="7">
    <location>
        <begin position="277"/>
        <end position="296"/>
    </location>
</feature>
<evidence type="ECO:0000313" key="8">
    <source>
        <dbReference type="Proteomes" id="UP000095282"/>
    </source>
</evidence>
<keyword evidence="5 7" id="KW-0472">Membrane</keyword>
<evidence type="ECO:0000256" key="7">
    <source>
        <dbReference type="SAM" id="Phobius"/>
    </source>
</evidence>
<keyword evidence="4 7" id="KW-1133">Transmembrane helix</keyword>
<feature type="transmembrane region" description="Helical" evidence="7">
    <location>
        <begin position="250"/>
        <end position="271"/>
    </location>
</feature>
<evidence type="ECO:0000256" key="4">
    <source>
        <dbReference type="ARBA" id="ARBA00022989"/>
    </source>
</evidence>
<evidence type="ECO:0000256" key="6">
    <source>
        <dbReference type="SAM" id="MobiDB-lite"/>
    </source>
</evidence>
<dbReference type="WBParaSite" id="Csp11.Scaffold630.g17003.t1">
    <property type="protein sequence ID" value="Csp11.Scaffold630.g17003.t1"/>
    <property type="gene ID" value="Csp11.Scaffold630.g17003"/>
</dbReference>
<sequence>MVFLRLKRKKLEESREKCRLLCWKEKSSTKQDKRTKSTSTSNKRTTGGNSKDRKSRKKETRTSSRMSEKSRSSQRKSVTKGLSPPKEKKSSYKNTGSPTKGHKSSVQNPPTEPSDQEIDQTQWEFSRFKEEAAGITYEDPNVIVKEQIGESTPFLAEQKQKMLIRGEHLKQKPMFTLFFLFLELIFGLTVLITWSFFLDRNELIPIILCYANILILIILVLIVFVVQFGRFNVVEEELDEDIRYRIPYDWKYWVTESCIILAVTIFCQVFLYELYTTYHLVGRNISILAALLLLVVENMLQKPKRYNPLPKDENEFEVTSVMLCACRVFLNVMLASMIHFDMSYKRLILCFISYGMMIFLWCGYKTRMMSFLLAGWLLAYNITLNKFWGKYDDSQNSYDFFQALSAVGGLLLLIHTGPGELSVDEFKKKW</sequence>